<evidence type="ECO:0000313" key="2">
    <source>
        <dbReference type="Proteomes" id="UP001497516"/>
    </source>
</evidence>
<accession>A0AAV2GQ20</accession>
<organism evidence="1 2">
    <name type="scientific">Linum trigynum</name>
    <dbReference type="NCBI Taxonomy" id="586398"/>
    <lineage>
        <taxon>Eukaryota</taxon>
        <taxon>Viridiplantae</taxon>
        <taxon>Streptophyta</taxon>
        <taxon>Embryophyta</taxon>
        <taxon>Tracheophyta</taxon>
        <taxon>Spermatophyta</taxon>
        <taxon>Magnoliopsida</taxon>
        <taxon>eudicotyledons</taxon>
        <taxon>Gunneridae</taxon>
        <taxon>Pentapetalae</taxon>
        <taxon>rosids</taxon>
        <taxon>fabids</taxon>
        <taxon>Malpighiales</taxon>
        <taxon>Linaceae</taxon>
        <taxon>Linum</taxon>
    </lineage>
</organism>
<gene>
    <name evidence="1" type="ORF">LTRI10_LOCUS52125</name>
</gene>
<proteinExistence type="predicted"/>
<dbReference type="EMBL" id="OZ034822">
    <property type="protein sequence ID" value="CAL1412863.1"/>
    <property type="molecule type" value="Genomic_DNA"/>
</dbReference>
<name>A0AAV2GQ20_9ROSI</name>
<reference evidence="1 2" key="1">
    <citation type="submission" date="2024-04" db="EMBL/GenBank/DDBJ databases">
        <authorList>
            <person name="Fracassetti M."/>
        </authorList>
    </citation>
    <scope>NUCLEOTIDE SEQUENCE [LARGE SCALE GENOMIC DNA]</scope>
</reference>
<protein>
    <submittedName>
        <fullName evidence="1">Uncharacterized protein</fullName>
    </submittedName>
</protein>
<keyword evidence="2" id="KW-1185">Reference proteome</keyword>
<evidence type="ECO:0000313" key="1">
    <source>
        <dbReference type="EMBL" id="CAL1412863.1"/>
    </source>
</evidence>
<dbReference type="Proteomes" id="UP001497516">
    <property type="component" value="Chromosome 9"/>
</dbReference>
<sequence length="102" mass="11299">MEEVGQRSSFAIDAKRGFCAGEGRGNGGDKVLQSPFPRNTIDEEMLALSSPARRLHCRRRNPARRSQRDAAINELLLFFVTPCLPLSLSSSESGSPHSNRER</sequence>
<dbReference type="AlphaFoldDB" id="A0AAV2GQ20"/>